<name>A0A6M3ZNM8_9BURK</name>
<proteinExistence type="predicted"/>
<dbReference type="EMBL" id="CP008956">
    <property type="protein sequence ID" value="QJQ00234.1"/>
    <property type="molecule type" value="Genomic_DNA"/>
</dbReference>
<dbReference type="Proteomes" id="UP000501648">
    <property type="component" value="Chromosome"/>
</dbReference>
<dbReference type="RefSeq" id="WP_171426980.1">
    <property type="nucleotide sequence ID" value="NZ_CP008956.1"/>
</dbReference>
<organism evidence="1 2">
    <name type="scientific">Herbaspirillum rubrisubalbicans Os34</name>
    <dbReference type="NCBI Taxonomy" id="1235827"/>
    <lineage>
        <taxon>Bacteria</taxon>
        <taxon>Pseudomonadati</taxon>
        <taxon>Pseudomonadota</taxon>
        <taxon>Betaproteobacteria</taxon>
        <taxon>Burkholderiales</taxon>
        <taxon>Oxalobacteraceae</taxon>
        <taxon>Herbaspirillum</taxon>
    </lineage>
</organism>
<sequence>MAKNQNVQVLSVADAQQIIAEAKTTVRLMEWIPKKTKSNPQWIEFVSACSIQSEIREDVMFRAQYRAGRTIAAGESRIETAEIFNASLCVGPFRILALDSADTPHKNKVGTGYPLHLHSITSRTHKHIWTPEGYGYAEPVEPALDDIESLINAFLPMANLTLLGGFNHPLRGTQMGRLL</sequence>
<dbReference type="AlphaFoldDB" id="A0A6M3ZNM8"/>
<accession>A0A6M3ZNM8</accession>
<protein>
    <submittedName>
        <fullName evidence="1">Uncharacterized protein</fullName>
    </submittedName>
</protein>
<gene>
    <name evidence="1" type="ORF">C798_08320</name>
</gene>
<evidence type="ECO:0000313" key="1">
    <source>
        <dbReference type="EMBL" id="QJQ00234.1"/>
    </source>
</evidence>
<reference evidence="1 2" key="1">
    <citation type="journal article" date="2012" name="J. Bacteriol.">
        <title>Genome sequence of the pathogenic Herbaspirillum seropedicae strain Os34, isolated from rice roots.</title>
        <authorList>
            <person name="Ye W."/>
            <person name="Ye S."/>
            <person name="Liu J."/>
            <person name="Chang S."/>
            <person name="Chen M."/>
            <person name="Zhu B."/>
            <person name="Guo L."/>
            <person name="An Q."/>
        </authorList>
    </citation>
    <scope>NUCLEOTIDE SEQUENCE [LARGE SCALE GENOMIC DNA]</scope>
    <source>
        <strain evidence="1 2">Os34</strain>
    </source>
</reference>
<evidence type="ECO:0000313" key="2">
    <source>
        <dbReference type="Proteomes" id="UP000501648"/>
    </source>
</evidence>